<reference evidence="9 10" key="1">
    <citation type="submission" date="2024-01" db="EMBL/GenBank/DDBJ databases">
        <title>A telomere-to-telomere, gap-free genome of sweet tea (Lithocarpus litseifolius).</title>
        <authorList>
            <person name="Zhou J."/>
        </authorList>
    </citation>
    <scope>NUCLEOTIDE SEQUENCE [LARGE SCALE GENOMIC DNA]</scope>
    <source>
        <strain evidence="9">Zhou-2022a</strain>
        <tissue evidence="9">Leaf</tissue>
    </source>
</reference>
<keyword evidence="7" id="KW-0472">Membrane</keyword>
<dbReference type="Gene3D" id="1.20.5.170">
    <property type="match status" value="1"/>
</dbReference>
<dbReference type="FunFam" id="1.20.5.170:FF:000020">
    <property type="entry name" value="BZIP transcription factor"/>
    <property type="match status" value="1"/>
</dbReference>
<feature type="coiled-coil region" evidence="6">
    <location>
        <begin position="32"/>
        <end position="101"/>
    </location>
</feature>
<evidence type="ECO:0000256" key="3">
    <source>
        <dbReference type="ARBA" id="ARBA00023125"/>
    </source>
</evidence>
<keyword evidence="2" id="KW-0805">Transcription regulation</keyword>
<evidence type="ECO:0000256" key="5">
    <source>
        <dbReference type="ARBA" id="ARBA00023242"/>
    </source>
</evidence>
<dbReference type="InterPro" id="IPR046347">
    <property type="entry name" value="bZIP_sf"/>
</dbReference>
<dbReference type="GO" id="GO:0000976">
    <property type="term" value="F:transcription cis-regulatory region binding"/>
    <property type="evidence" value="ECO:0007669"/>
    <property type="project" value="TreeGrafter"/>
</dbReference>
<feature type="domain" description="BZIP" evidence="8">
    <location>
        <begin position="17"/>
        <end position="83"/>
    </location>
</feature>
<gene>
    <name evidence="9" type="ORF">SO802_034592</name>
</gene>
<proteinExistence type="predicted"/>
<evidence type="ECO:0000256" key="7">
    <source>
        <dbReference type="SAM" id="Phobius"/>
    </source>
</evidence>
<dbReference type="EMBL" id="JAZDWU010000012">
    <property type="protein sequence ID" value="KAK9985067.1"/>
    <property type="molecule type" value="Genomic_DNA"/>
</dbReference>
<evidence type="ECO:0000256" key="1">
    <source>
        <dbReference type="ARBA" id="ARBA00004123"/>
    </source>
</evidence>
<keyword evidence="5" id="KW-0539">Nucleus</keyword>
<dbReference type="InterPro" id="IPR004827">
    <property type="entry name" value="bZIP"/>
</dbReference>
<evidence type="ECO:0000256" key="2">
    <source>
        <dbReference type="ARBA" id="ARBA00023015"/>
    </source>
</evidence>
<evidence type="ECO:0000256" key="4">
    <source>
        <dbReference type="ARBA" id="ARBA00023163"/>
    </source>
</evidence>
<dbReference type="GO" id="GO:0003700">
    <property type="term" value="F:DNA-binding transcription factor activity"/>
    <property type="evidence" value="ECO:0007669"/>
    <property type="project" value="InterPro"/>
</dbReference>
<comment type="subcellular location">
    <subcellularLocation>
        <location evidence="1">Nucleus</location>
    </subcellularLocation>
</comment>
<dbReference type="AlphaFoldDB" id="A0AAW2BIM4"/>
<dbReference type="Pfam" id="PF00170">
    <property type="entry name" value="bZIP_1"/>
    <property type="match status" value="1"/>
</dbReference>
<sequence length="142" mass="16507">MFLRWDFGASGFLWLDVCVLSFCYLARMLSNRESARRSQMRKQKQLEDLTNEVTQLQLSNHDLVQKINAKEQNYGAIESTNNILRAQHAELTNRLRSLNSMPQMIEEMSGFSVDISEIPDSMMNPWQLNHPIQPIMADMFLP</sequence>
<dbReference type="InterPro" id="IPR045314">
    <property type="entry name" value="bZIP_plant_GBF1"/>
</dbReference>
<feature type="transmembrane region" description="Helical" evidence="7">
    <location>
        <begin position="12"/>
        <end position="30"/>
    </location>
</feature>
<dbReference type="SUPFAM" id="SSF57959">
    <property type="entry name" value="Leucine zipper domain"/>
    <property type="match status" value="1"/>
</dbReference>
<comment type="caution">
    <text evidence="9">The sequence shown here is derived from an EMBL/GenBank/DDBJ whole genome shotgun (WGS) entry which is preliminary data.</text>
</comment>
<keyword evidence="7" id="KW-1133">Transmembrane helix</keyword>
<organism evidence="9 10">
    <name type="scientific">Lithocarpus litseifolius</name>
    <dbReference type="NCBI Taxonomy" id="425828"/>
    <lineage>
        <taxon>Eukaryota</taxon>
        <taxon>Viridiplantae</taxon>
        <taxon>Streptophyta</taxon>
        <taxon>Embryophyta</taxon>
        <taxon>Tracheophyta</taxon>
        <taxon>Spermatophyta</taxon>
        <taxon>Magnoliopsida</taxon>
        <taxon>eudicotyledons</taxon>
        <taxon>Gunneridae</taxon>
        <taxon>Pentapetalae</taxon>
        <taxon>rosids</taxon>
        <taxon>fabids</taxon>
        <taxon>Fagales</taxon>
        <taxon>Fagaceae</taxon>
        <taxon>Lithocarpus</taxon>
    </lineage>
</organism>
<keyword evidence="7" id="KW-0812">Transmembrane</keyword>
<dbReference type="PANTHER" id="PTHR45764:SF34">
    <property type="entry name" value="BZIP TRANSCRIPTION FACTOR 53"/>
    <property type="match status" value="1"/>
</dbReference>
<protein>
    <recommendedName>
        <fullName evidence="8">BZIP domain-containing protein</fullName>
    </recommendedName>
</protein>
<accession>A0AAW2BIM4</accession>
<dbReference type="GO" id="GO:0045893">
    <property type="term" value="P:positive regulation of DNA-templated transcription"/>
    <property type="evidence" value="ECO:0007669"/>
    <property type="project" value="TreeGrafter"/>
</dbReference>
<keyword evidence="4" id="KW-0804">Transcription</keyword>
<name>A0AAW2BIM4_9ROSI</name>
<evidence type="ECO:0000313" key="10">
    <source>
        <dbReference type="Proteomes" id="UP001459277"/>
    </source>
</evidence>
<evidence type="ECO:0000256" key="6">
    <source>
        <dbReference type="SAM" id="Coils"/>
    </source>
</evidence>
<evidence type="ECO:0000313" key="9">
    <source>
        <dbReference type="EMBL" id="KAK9985067.1"/>
    </source>
</evidence>
<dbReference type="Proteomes" id="UP001459277">
    <property type="component" value="Unassembled WGS sequence"/>
</dbReference>
<dbReference type="PANTHER" id="PTHR45764">
    <property type="entry name" value="BZIP TRANSCRIPTION FACTOR 44"/>
    <property type="match status" value="1"/>
</dbReference>
<evidence type="ECO:0000259" key="8">
    <source>
        <dbReference type="SMART" id="SM00338"/>
    </source>
</evidence>
<keyword evidence="3" id="KW-0238">DNA-binding</keyword>
<dbReference type="CDD" id="cd14702">
    <property type="entry name" value="bZIP_plant_GBF1"/>
    <property type="match status" value="1"/>
</dbReference>
<dbReference type="GO" id="GO:0005634">
    <property type="term" value="C:nucleus"/>
    <property type="evidence" value="ECO:0007669"/>
    <property type="project" value="UniProtKB-SubCell"/>
</dbReference>
<keyword evidence="10" id="KW-1185">Reference proteome</keyword>
<keyword evidence="6" id="KW-0175">Coiled coil</keyword>
<dbReference type="SMART" id="SM00338">
    <property type="entry name" value="BRLZ"/>
    <property type="match status" value="1"/>
</dbReference>
<dbReference type="GO" id="GO:0046982">
    <property type="term" value="F:protein heterodimerization activity"/>
    <property type="evidence" value="ECO:0007669"/>
    <property type="project" value="UniProtKB-ARBA"/>
</dbReference>